<protein>
    <submittedName>
        <fullName evidence="1">Uncharacterized protein</fullName>
    </submittedName>
</protein>
<evidence type="ECO:0000313" key="2">
    <source>
        <dbReference type="Proteomes" id="UP000515960"/>
    </source>
</evidence>
<name>A0A7G9B3D6_9FIRM</name>
<evidence type="ECO:0000313" key="1">
    <source>
        <dbReference type="EMBL" id="QNL44067.1"/>
    </source>
</evidence>
<accession>A0A7G9B3D6</accession>
<organism evidence="1 2">
    <name type="scientific">Oscillibacter hominis</name>
    <dbReference type="NCBI Taxonomy" id="2763056"/>
    <lineage>
        <taxon>Bacteria</taxon>
        <taxon>Bacillati</taxon>
        <taxon>Bacillota</taxon>
        <taxon>Clostridia</taxon>
        <taxon>Eubacteriales</taxon>
        <taxon>Oscillospiraceae</taxon>
        <taxon>Oscillibacter</taxon>
    </lineage>
</organism>
<proteinExistence type="predicted"/>
<dbReference type="AlphaFoldDB" id="A0A7G9B3D6"/>
<gene>
    <name evidence="1" type="ORF">H8790_11545</name>
</gene>
<sequence>MESISAAKFRVAPFDAAACVWRKRMGLLTSDEEPDASAVNVIARMYASLLYGHLCETLPGQDVACRELIARAAKQDAPQKMLTLCSVYDAIYLSLPEPIWWISGDLKLASAFVDSFFAWLSVFTGEMEVI</sequence>
<dbReference type="Proteomes" id="UP000515960">
    <property type="component" value="Chromosome"/>
</dbReference>
<dbReference type="EMBL" id="CP060490">
    <property type="protein sequence ID" value="QNL44067.1"/>
    <property type="molecule type" value="Genomic_DNA"/>
</dbReference>
<keyword evidence="2" id="KW-1185">Reference proteome</keyword>
<dbReference type="RefSeq" id="WP_187332664.1">
    <property type="nucleotide sequence ID" value="NZ_CP060490.1"/>
</dbReference>
<dbReference type="KEGG" id="ohi:H8790_11545"/>
<reference evidence="1 2" key="1">
    <citation type="submission" date="2020-08" db="EMBL/GenBank/DDBJ databases">
        <authorList>
            <person name="Liu C."/>
            <person name="Sun Q."/>
        </authorList>
    </citation>
    <scope>NUCLEOTIDE SEQUENCE [LARGE SCALE GENOMIC DNA]</scope>
    <source>
        <strain evidence="1 2">NSJ-62</strain>
    </source>
</reference>